<dbReference type="AlphaFoldDB" id="A0A512B6R9"/>
<evidence type="ECO:0000256" key="2">
    <source>
        <dbReference type="SAM" id="SignalP"/>
    </source>
</evidence>
<evidence type="ECO:0000256" key="1">
    <source>
        <dbReference type="SAM" id="Coils"/>
    </source>
</evidence>
<feature type="signal peptide" evidence="2">
    <location>
        <begin position="1"/>
        <end position="37"/>
    </location>
</feature>
<keyword evidence="1" id="KW-0175">Coiled coil</keyword>
<accession>A0A512B6R9</accession>
<dbReference type="Proteomes" id="UP000321513">
    <property type="component" value="Unassembled WGS sequence"/>
</dbReference>
<organism evidence="3 4">
    <name type="scientific">Segetibacter aerophilus</name>
    <dbReference type="NCBI Taxonomy" id="670293"/>
    <lineage>
        <taxon>Bacteria</taxon>
        <taxon>Pseudomonadati</taxon>
        <taxon>Bacteroidota</taxon>
        <taxon>Chitinophagia</taxon>
        <taxon>Chitinophagales</taxon>
        <taxon>Chitinophagaceae</taxon>
        <taxon>Segetibacter</taxon>
    </lineage>
</organism>
<gene>
    <name evidence="3" type="ORF">SAE01_01510</name>
</gene>
<dbReference type="EMBL" id="BJYT01000001">
    <property type="protein sequence ID" value="GEO07655.1"/>
    <property type="molecule type" value="Genomic_DNA"/>
</dbReference>
<keyword evidence="4" id="KW-1185">Reference proteome</keyword>
<feature type="chain" id="PRO_5021787322" evidence="2">
    <location>
        <begin position="38"/>
        <end position="112"/>
    </location>
</feature>
<reference evidence="3 4" key="1">
    <citation type="submission" date="2019-07" db="EMBL/GenBank/DDBJ databases">
        <title>Whole genome shotgun sequence of Segetibacter aerophilus NBRC 106135.</title>
        <authorList>
            <person name="Hosoyama A."/>
            <person name="Uohara A."/>
            <person name="Ohji S."/>
            <person name="Ichikawa N."/>
        </authorList>
    </citation>
    <scope>NUCLEOTIDE SEQUENCE [LARGE SCALE GENOMIC DNA]</scope>
    <source>
        <strain evidence="3 4">NBRC 106135</strain>
    </source>
</reference>
<protein>
    <submittedName>
        <fullName evidence="3">Uncharacterized protein</fullName>
    </submittedName>
</protein>
<sequence>MYIFVEAFNSRNQQKIMTMRKLFILGMLVVYSHVTNAQNASENVQTVADSTPVSTNIASSEARLNRLEKDMQSLKKENEILKKQMKQASSAFPNAKRKITVSRVGSKQVIVE</sequence>
<proteinExistence type="predicted"/>
<feature type="coiled-coil region" evidence="1">
    <location>
        <begin position="57"/>
        <end position="91"/>
    </location>
</feature>
<comment type="caution">
    <text evidence="3">The sequence shown here is derived from an EMBL/GenBank/DDBJ whole genome shotgun (WGS) entry which is preliminary data.</text>
</comment>
<name>A0A512B6R9_9BACT</name>
<evidence type="ECO:0000313" key="3">
    <source>
        <dbReference type="EMBL" id="GEO07655.1"/>
    </source>
</evidence>
<evidence type="ECO:0000313" key="4">
    <source>
        <dbReference type="Proteomes" id="UP000321513"/>
    </source>
</evidence>
<keyword evidence="2" id="KW-0732">Signal</keyword>